<evidence type="ECO:0000256" key="16">
    <source>
        <dbReference type="SAM" id="MobiDB-lite"/>
    </source>
</evidence>
<dbReference type="Pfam" id="PF16422">
    <property type="entry name" value="COE1_DBD"/>
    <property type="match status" value="1"/>
</dbReference>
<dbReference type="InterPro" id="IPR018350">
    <property type="entry name" value="Transcription_factor_COE_CS"/>
</dbReference>
<dbReference type="Gene3D" id="2.60.40.3180">
    <property type="entry name" value="Transcription factor COE1, DNA-binding domain"/>
    <property type="match status" value="1"/>
</dbReference>
<evidence type="ECO:0000256" key="15">
    <source>
        <dbReference type="RuleBase" id="RU004489"/>
    </source>
</evidence>
<dbReference type="GeneTree" id="ENSGT00950000182859"/>
<dbReference type="InterPro" id="IPR038006">
    <property type="entry name" value="COE_IPT"/>
</dbReference>
<dbReference type="Gene3D" id="1.10.287.4280">
    <property type="match status" value="1"/>
</dbReference>
<evidence type="ECO:0000256" key="14">
    <source>
        <dbReference type="ARBA" id="ARBA00083991"/>
    </source>
</evidence>
<evidence type="ECO:0000256" key="4">
    <source>
        <dbReference type="ARBA" id="ARBA00022723"/>
    </source>
</evidence>
<organism evidence="18 19">
    <name type="scientific">Scleropages formosus</name>
    <name type="common">Asian bonytongue</name>
    <name type="synonym">Osteoglossum formosum</name>
    <dbReference type="NCBI Taxonomy" id="113540"/>
    <lineage>
        <taxon>Eukaryota</taxon>
        <taxon>Metazoa</taxon>
        <taxon>Chordata</taxon>
        <taxon>Craniata</taxon>
        <taxon>Vertebrata</taxon>
        <taxon>Euteleostomi</taxon>
        <taxon>Actinopterygii</taxon>
        <taxon>Neopterygii</taxon>
        <taxon>Teleostei</taxon>
        <taxon>Osteoglossocephala</taxon>
        <taxon>Osteoglossomorpha</taxon>
        <taxon>Osteoglossiformes</taxon>
        <taxon>Osteoglossidae</taxon>
        <taxon>Scleropages</taxon>
    </lineage>
</organism>
<dbReference type="InterPro" id="IPR013783">
    <property type="entry name" value="Ig-like_fold"/>
</dbReference>
<dbReference type="InterPro" id="IPR014756">
    <property type="entry name" value="Ig_E-set"/>
</dbReference>
<sequence length="592" mass="64398">MFGIQESIQRSASGMKEEPVVSGMSAVRTWMQGAGVLDANTAAQSGVALARAHFEKQPPSNLRKSNFFHFVLALYDRQGQPVEIERTSFVGFVEKEKETTGEKTNNGIHYRLQLLYSNGIRTEQDFYVRLIDSMTKQPIIYEGQDKNPEMCRVLLTHEIMCSRCCDKKSCGNRNETPSDPVIIDRFFLKFFLKCNQNCLKNAGNPRDMRRFQVVVSTTVSVDGHVLAVSDNMFVHNNSKHGRRARRLDPSEGTPSFLEHAAAPCIKAISPSEGWTTGGATVIIIGDNFFDGLQVIFGTMLVWSELITPHAIRVQTPPRHIPGVVEVTLSYKSKQFCKGTPGRFIYTALNEPTIDYGFQRLQKVIPRHPGDPERLPKEVILKRAADLVEALYGMPHNNQEIILKRAADIAEALYSAPRNHNQLPGLSNSSVHAGMMGVNSFPGQLAVNVTESSQATSQGFSRNTSSVSPHGYAPSSTPQQSSYSSVTTSMNGYGNAAMSTLGTSPNFLNGSAANSPYAIVPSSPTMASSTSLPSNCSTSSGIFSFSPANMVSAVKQKSAFAPVVRPQASPPPTCTSTNGNGLPAIPGMIIPQI</sequence>
<keyword evidence="8 15" id="KW-0238">DNA-binding</keyword>
<keyword evidence="6 15" id="KW-0862">Zinc</keyword>
<evidence type="ECO:0000256" key="9">
    <source>
        <dbReference type="ARBA" id="ARBA00023159"/>
    </source>
</evidence>
<comment type="subcellular location">
    <subcellularLocation>
        <location evidence="1 15">Nucleus</location>
    </subcellularLocation>
</comment>
<name>A0A8C9SIA6_SCLFO</name>
<keyword evidence="4 15" id="KW-0479">Metal-binding</keyword>
<dbReference type="GO" id="GO:0000977">
    <property type="term" value="F:RNA polymerase II transcription regulatory region sequence-specific DNA binding"/>
    <property type="evidence" value="ECO:0007669"/>
    <property type="project" value="UniProtKB-ARBA"/>
</dbReference>
<gene>
    <name evidence="18" type="primary">EBF1</name>
</gene>
<feature type="compositionally biased region" description="Low complexity" evidence="16">
    <location>
        <begin position="473"/>
        <end position="486"/>
    </location>
</feature>
<dbReference type="FunFam" id="1.10.287.4280:FF:000001">
    <property type="entry name" value="transcription factor COE1 isoform X2"/>
    <property type="match status" value="1"/>
</dbReference>
<dbReference type="GO" id="GO:0007399">
    <property type="term" value="P:nervous system development"/>
    <property type="evidence" value="ECO:0007669"/>
    <property type="project" value="UniProtKB-ARBA"/>
</dbReference>
<keyword evidence="10 15" id="KW-0804">Transcription</keyword>
<dbReference type="GO" id="GO:0000981">
    <property type="term" value="F:DNA-binding transcription factor activity, RNA polymerase II-specific"/>
    <property type="evidence" value="ECO:0007669"/>
    <property type="project" value="UniProtKB-ARBA"/>
</dbReference>
<keyword evidence="9" id="KW-0010">Activator</keyword>
<dbReference type="AlphaFoldDB" id="A0A8C9SIA6"/>
<dbReference type="InterPro" id="IPR032200">
    <property type="entry name" value="COE_DBD"/>
</dbReference>
<comment type="similarity">
    <text evidence="2 15">Belongs to the COE family.</text>
</comment>
<evidence type="ECO:0000256" key="13">
    <source>
        <dbReference type="ARBA" id="ARBA00077979"/>
    </source>
</evidence>
<evidence type="ECO:0000256" key="12">
    <source>
        <dbReference type="ARBA" id="ARBA00067867"/>
    </source>
</evidence>
<feature type="domain" description="IPT/TIG" evidence="17">
    <location>
        <begin position="262"/>
        <end position="346"/>
    </location>
</feature>
<evidence type="ECO:0000313" key="18">
    <source>
        <dbReference type="Ensembl" id="ENSSFOP00015036507.1"/>
    </source>
</evidence>
<dbReference type="SUPFAM" id="SSF81296">
    <property type="entry name" value="E set domains"/>
    <property type="match status" value="1"/>
</dbReference>
<keyword evidence="3 15" id="KW-0217">Developmental protein</keyword>
<proteinExistence type="inferred from homology"/>
<evidence type="ECO:0000256" key="7">
    <source>
        <dbReference type="ARBA" id="ARBA00023015"/>
    </source>
</evidence>
<dbReference type="InterPro" id="IPR038173">
    <property type="entry name" value="COE_DBD_sf"/>
</dbReference>
<dbReference type="Pfam" id="PF01833">
    <property type="entry name" value="TIG"/>
    <property type="match status" value="1"/>
</dbReference>
<dbReference type="GO" id="GO:0005634">
    <property type="term" value="C:nucleus"/>
    <property type="evidence" value="ECO:0007669"/>
    <property type="project" value="UniProtKB-SubCell"/>
</dbReference>
<evidence type="ECO:0000259" key="17">
    <source>
        <dbReference type="SMART" id="SM00429"/>
    </source>
</evidence>
<feature type="region of interest" description="Disordered" evidence="16">
    <location>
        <begin position="449"/>
        <end position="486"/>
    </location>
</feature>
<dbReference type="SMART" id="SM00429">
    <property type="entry name" value="IPT"/>
    <property type="match status" value="1"/>
</dbReference>
<dbReference type="FunFam" id="2.60.40.10:FF:000021">
    <property type="entry name" value="transcription factor COE1 isoform X2"/>
    <property type="match status" value="1"/>
</dbReference>
<dbReference type="GO" id="GO:0045944">
    <property type="term" value="P:positive regulation of transcription by RNA polymerase II"/>
    <property type="evidence" value="ECO:0007669"/>
    <property type="project" value="UniProtKB-ARBA"/>
</dbReference>
<dbReference type="InterPro" id="IPR032201">
    <property type="entry name" value="COE_HLH"/>
</dbReference>
<evidence type="ECO:0000256" key="11">
    <source>
        <dbReference type="ARBA" id="ARBA00023242"/>
    </source>
</evidence>
<keyword evidence="19" id="KW-1185">Reference proteome</keyword>
<dbReference type="PANTHER" id="PTHR10747">
    <property type="entry name" value="TRANSCRIPTION FACTOR COE FAMILY MEMBER"/>
    <property type="match status" value="1"/>
</dbReference>
<protein>
    <recommendedName>
        <fullName evidence="12">Transcription factor COE4</fullName>
    </recommendedName>
    <alternativeName>
        <fullName evidence="13">Early B-cell factor 4</fullName>
    </alternativeName>
    <alternativeName>
        <fullName evidence="14">Olf-1/EBF-like 4</fullName>
    </alternativeName>
</protein>
<dbReference type="InterPro" id="IPR002909">
    <property type="entry name" value="IPT_dom"/>
</dbReference>
<evidence type="ECO:0000256" key="3">
    <source>
        <dbReference type="ARBA" id="ARBA00022473"/>
    </source>
</evidence>
<dbReference type="Proteomes" id="UP000694397">
    <property type="component" value="Chromosome 4"/>
</dbReference>
<reference evidence="18 19" key="1">
    <citation type="submission" date="2019-04" db="EMBL/GenBank/DDBJ databases">
        <authorList>
            <consortium name="Wellcome Sanger Institute Data Sharing"/>
        </authorList>
    </citation>
    <scope>NUCLEOTIDE SEQUENCE [LARGE SCALE GENOMIC DNA]</scope>
</reference>
<evidence type="ECO:0000256" key="8">
    <source>
        <dbReference type="ARBA" id="ARBA00023125"/>
    </source>
</evidence>
<dbReference type="GO" id="GO:0008270">
    <property type="term" value="F:zinc ion binding"/>
    <property type="evidence" value="ECO:0007669"/>
    <property type="project" value="UniProtKB-KW"/>
</dbReference>
<dbReference type="Pfam" id="PF16423">
    <property type="entry name" value="COE1_HLH"/>
    <property type="match status" value="1"/>
</dbReference>
<reference evidence="18" key="2">
    <citation type="submission" date="2025-08" db="UniProtKB">
        <authorList>
            <consortium name="Ensembl"/>
        </authorList>
    </citation>
    <scope>IDENTIFICATION</scope>
</reference>
<keyword evidence="5 15" id="KW-0863">Zinc-finger</keyword>
<dbReference type="InterPro" id="IPR003523">
    <property type="entry name" value="Transcription_factor_COE"/>
</dbReference>
<keyword evidence="11 15" id="KW-0539">Nucleus</keyword>
<evidence type="ECO:0000313" key="19">
    <source>
        <dbReference type="Proteomes" id="UP000694397"/>
    </source>
</evidence>
<evidence type="ECO:0000256" key="1">
    <source>
        <dbReference type="ARBA" id="ARBA00004123"/>
    </source>
</evidence>
<keyword evidence="7 15" id="KW-0805">Transcription regulation</keyword>
<dbReference type="Ensembl" id="ENSSFOT00015036900.2">
    <property type="protein sequence ID" value="ENSSFOP00015036507.1"/>
    <property type="gene ID" value="ENSSFOG00015023208.2"/>
</dbReference>
<dbReference type="OrthoDB" id="25246at2759"/>
<dbReference type="CDD" id="cd11606">
    <property type="entry name" value="COE_DBD"/>
    <property type="match status" value="1"/>
</dbReference>
<evidence type="ECO:0000256" key="10">
    <source>
        <dbReference type="ARBA" id="ARBA00023163"/>
    </source>
</evidence>
<dbReference type="PROSITE" id="PS01345">
    <property type="entry name" value="COE"/>
    <property type="match status" value="1"/>
</dbReference>
<evidence type="ECO:0000256" key="2">
    <source>
        <dbReference type="ARBA" id="ARBA00010340"/>
    </source>
</evidence>
<dbReference type="CDD" id="cd01175">
    <property type="entry name" value="IPT_COE"/>
    <property type="match status" value="1"/>
</dbReference>
<evidence type="ECO:0000256" key="6">
    <source>
        <dbReference type="ARBA" id="ARBA00022833"/>
    </source>
</evidence>
<evidence type="ECO:0000256" key="5">
    <source>
        <dbReference type="ARBA" id="ARBA00022771"/>
    </source>
</evidence>
<accession>A0A8C9SIA6</accession>
<dbReference type="KEGG" id="sfm:108934303"/>
<dbReference type="FunFam" id="2.60.40.3180:FF:000001">
    <property type="entry name" value="transcription factor COE1 isoform X2"/>
    <property type="match status" value="1"/>
</dbReference>
<feature type="compositionally biased region" description="Polar residues" evidence="16">
    <location>
        <begin position="449"/>
        <end position="467"/>
    </location>
</feature>
<reference evidence="18" key="3">
    <citation type="submission" date="2025-09" db="UniProtKB">
        <authorList>
            <consortium name="Ensembl"/>
        </authorList>
    </citation>
    <scope>IDENTIFICATION</scope>
</reference>
<dbReference type="Gene3D" id="2.60.40.10">
    <property type="entry name" value="Immunoglobulins"/>
    <property type="match status" value="1"/>
</dbReference>